<feature type="transmembrane region" description="Helical" evidence="6">
    <location>
        <begin position="87"/>
        <end position="109"/>
    </location>
</feature>
<comment type="caution">
    <text evidence="7">The sequence shown here is derived from an EMBL/GenBank/DDBJ whole genome shotgun (WGS) entry which is preliminary data.</text>
</comment>
<evidence type="ECO:0000256" key="4">
    <source>
        <dbReference type="ARBA" id="ARBA00022989"/>
    </source>
</evidence>
<keyword evidence="5 6" id="KW-0472">Membrane</keyword>
<name>A0A7W4VU49_9ACTN</name>
<dbReference type="InterPro" id="IPR001851">
    <property type="entry name" value="ABC_transp_permease"/>
</dbReference>
<evidence type="ECO:0000256" key="3">
    <source>
        <dbReference type="ARBA" id="ARBA00022692"/>
    </source>
</evidence>
<evidence type="ECO:0000313" key="7">
    <source>
        <dbReference type="EMBL" id="MBB3041814.1"/>
    </source>
</evidence>
<dbReference type="CDD" id="cd06581">
    <property type="entry name" value="TM_PBP1_LivM_like"/>
    <property type="match status" value="1"/>
</dbReference>
<feature type="transmembrane region" description="Helical" evidence="6">
    <location>
        <begin position="64"/>
        <end position="81"/>
    </location>
</feature>
<dbReference type="GO" id="GO:0015658">
    <property type="term" value="F:branched-chain amino acid transmembrane transporter activity"/>
    <property type="evidence" value="ECO:0007669"/>
    <property type="project" value="InterPro"/>
</dbReference>
<feature type="transmembrane region" description="Helical" evidence="6">
    <location>
        <begin position="39"/>
        <end position="57"/>
    </location>
</feature>
<feature type="transmembrane region" description="Helical" evidence="6">
    <location>
        <begin position="116"/>
        <end position="134"/>
    </location>
</feature>
<dbReference type="EMBL" id="JACHWR010000001">
    <property type="protein sequence ID" value="MBB3041814.1"/>
    <property type="molecule type" value="Genomic_DNA"/>
</dbReference>
<keyword evidence="4 6" id="KW-1133">Transmembrane helix</keyword>
<dbReference type="AlphaFoldDB" id="A0A7W4VU49"/>
<organism evidence="7 8">
    <name type="scientific">Nocardioides soli</name>
    <dbReference type="NCBI Taxonomy" id="1036020"/>
    <lineage>
        <taxon>Bacteria</taxon>
        <taxon>Bacillati</taxon>
        <taxon>Actinomycetota</taxon>
        <taxon>Actinomycetes</taxon>
        <taxon>Propionibacteriales</taxon>
        <taxon>Nocardioidaceae</taxon>
        <taxon>Nocardioides</taxon>
    </lineage>
</organism>
<dbReference type="InterPro" id="IPR043428">
    <property type="entry name" value="LivM-like"/>
</dbReference>
<keyword evidence="2" id="KW-1003">Cell membrane</keyword>
<keyword evidence="3 6" id="KW-0812">Transmembrane</keyword>
<accession>A0A7W4VU49</accession>
<proteinExistence type="predicted"/>
<gene>
    <name evidence="7" type="ORF">FHU40_001615</name>
</gene>
<reference evidence="7 8" key="1">
    <citation type="submission" date="2020-08" db="EMBL/GenBank/DDBJ databases">
        <title>Sequencing the genomes of 1000 actinobacteria strains.</title>
        <authorList>
            <person name="Klenk H.-P."/>
        </authorList>
    </citation>
    <scope>NUCLEOTIDE SEQUENCE [LARGE SCALE GENOMIC DNA]</scope>
    <source>
        <strain evidence="7 8">DSM 105498</strain>
    </source>
</reference>
<feature type="transmembrane region" description="Helical" evidence="6">
    <location>
        <begin position="210"/>
        <end position="233"/>
    </location>
</feature>
<dbReference type="PANTHER" id="PTHR30482:SF17">
    <property type="entry name" value="ABC TRANSPORTER ATP-BINDING PROTEIN"/>
    <property type="match status" value="1"/>
</dbReference>
<sequence>MRALLGKAVAARRALALAALGVLFVVVYPQLATAGQLSFANTVVIAVVFATSTNLLFGQAGIPSFGQAGFFGAGAYAAALAAHEGLPVILCLLIGILAGALVGVVAAAVAWRSAGLAFSMLTLAFAQSLYTIAIRTDALGGYNGLAGFPFSRVLGIELSDPGYVWYFVAVFAAVIVAGFWQVSRSPFGQILRALRDDPVRTLFLGINVRAYRTLAFVLAAAGAGAAGALSAYVNQVVTPDSLYWTASAVPVMMLVLGGMGHFAGPAIGALLYAVLEHYLSAWTTSYIFFLGILVYLVLALLPDGVVSLPRTVRYWIRRGGGDPPKPDEVELRETEGAAR</sequence>
<feature type="transmembrane region" description="Helical" evidence="6">
    <location>
        <begin position="282"/>
        <end position="301"/>
    </location>
</feature>
<feature type="transmembrane region" description="Helical" evidence="6">
    <location>
        <begin position="253"/>
        <end position="275"/>
    </location>
</feature>
<dbReference type="RefSeq" id="WP_183591676.1">
    <property type="nucleotide sequence ID" value="NZ_JACHWR010000001.1"/>
</dbReference>
<evidence type="ECO:0000256" key="6">
    <source>
        <dbReference type="SAM" id="Phobius"/>
    </source>
</evidence>
<dbReference type="Proteomes" id="UP000589626">
    <property type="component" value="Unassembled WGS sequence"/>
</dbReference>
<evidence type="ECO:0000256" key="1">
    <source>
        <dbReference type="ARBA" id="ARBA00004651"/>
    </source>
</evidence>
<protein>
    <submittedName>
        <fullName evidence="7">Branched-chain amino acid transport system permease protein</fullName>
    </submittedName>
</protein>
<dbReference type="Pfam" id="PF02653">
    <property type="entry name" value="BPD_transp_2"/>
    <property type="match status" value="1"/>
</dbReference>
<feature type="transmembrane region" description="Helical" evidence="6">
    <location>
        <begin position="163"/>
        <end position="182"/>
    </location>
</feature>
<keyword evidence="8" id="KW-1185">Reference proteome</keyword>
<evidence type="ECO:0000256" key="2">
    <source>
        <dbReference type="ARBA" id="ARBA00022475"/>
    </source>
</evidence>
<evidence type="ECO:0000313" key="8">
    <source>
        <dbReference type="Proteomes" id="UP000589626"/>
    </source>
</evidence>
<comment type="subcellular location">
    <subcellularLocation>
        <location evidence="1">Cell membrane</location>
        <topology evidence="1">Multi-pass membrane protein</topology>
    </subcellularLocation>
</comment>
<dbReference type="GO" id="GO:0005886">
    <property type="term" value="C:plasma membrane"/>
    <property type="evidence" value="ECO:0007669"/>
    <property type="project" value="UniProtKB-SubCell"/>
</dbReference>
<evidence type="ECO:0000256" key="5">
    <source>
        <dbReference type="ARBA" id="ARBA00023136"/>
    </source>
</evidence>
<dbReference type="PANTHER" id="PTHR30482">
    <property type="entry name" value="HIGH-AFFINITY BRANCHED-CHAIN AMINO ACID TRANSPORT SYSTEM PERMEASE"/>
    <property type="match status" value="1"/>
</dbReference>